<gene>
    <name evidence="3" type="ORF">BDV96DRAFT_595451</name>
</gene>
<accession>A0A6A5ZLW4</accession>
<dbReference type="PANTHER" id="PTHR38795">
    <property type="entry name" value="DUF6604 DOMAIN-CONTAINING PROTEIN"/>
    <property type="match status" value="1"/>
</dbReference>
<dbReference type="Proteomes" id="UP000799770">
    <property type="component" value="Unassembled WGS sequence"/>
</dbReference>
<dbReference type="EMBL" id="ML977314">
    <property type="protein sequence ID" value="KAF2119827.1"/>
    <property type="molecule type" value="Genomic_DNA"/>
</dbReference>
<keyword evidence="4" id="KW-1185">Reference proteome</keyword>
<name>A0A6A5ZLW4_9PLEO</name>
<feature type="region of interest" description="Disordered" evidence="1">
    <location>
        <begin position="39"/>
        <end position="58"/>
    </location>
</feature>
<sequence length="889" mass="101847">MGLSPLLAHTYRRYKEGTSQIVQWLAETARATGLVNHMFEAQTTEGGRKKGKQRKGTSRQGATYLLPVNAFLTFANAIASVKTEVPVHLIATLRDVIRLRKSFGSWYSSPEADNTANSSTTSDGHQHFIAVLERVSDLLAPHSGNEFAKVQFERSSGAEKLRLSNMFEHLEVQECDDTLSTGTMAPPVKKSQRQDTYKLETRPEDTSLALYCLMKDLTDMRFFVRQTWDEYRNKQVSLETAATIMNMAISVFRSLNETLVAEFPQFKSHMDVISSLWGDYRCPNLDPSEDPFDWGTYQTDDVQLTSKSLFCDNTCGWLAKFLLGSNRRPMYRSMHPNFLSQDEETLLRCLSLFSLMDECSGNLKGLRKPYSDNVLEAVAYIRENQTIPTWAVFAVQLFIDTRRVLRHDTSRGLRDLRDTALWLRESLNSCEEHAKYFQINEWYTLSKNLFSDLNNIINIALDIDVSQCLLLEAVGSSAPELSWGTDFLYSNHPMMCGHLLAKMLHRFHMLGTHISGQQRMVLSTMHLYNAARQLGRLSGKWQWEDLDYMINMQGSDYVFAGARPKTALECCRRQGLVFGEPASKWALDKSGRSHSREWERESKTGERVYPGKKYRMRWLRMTSKWVRECWIMGPDSLSASRAQEDPLHMLECHVRHYIEERPSKQGSGVNSNMTALQSLQVLKDVLKDDEFILRFDLTAMNRKCIDLFRRIQSFCIAESPEYYVVEQVSGDRRIKVMLDKILIGEAMPYMRDGSPSHFIEVCVQLAKLIHGEGNAELMKAEARHNVQRGDGPALAASELVDLEDPVYETCPYELRQFFDEIEPENRFIFRTRGFRGIGLRNIAPISKRGDWGKGQVVEDKDLDKKELDTYYEYVPGMNSALPAEGDSRD</sequence>
<protein>
    <recommendedName>
        <fullName evidence="2">DUF6604 domain-containing protein</fullName>
    </recommendedName>
</protein>
<dbReference type="OrthoDB" id="3640263at2759"/>
<organism evidence="3 4">
    <name type="scientific">Lophiotrema nucula</name>
    <dbReference type="NCBI Taxonomy" id="690887"/>
    <lineage>
        <taxon>Eukaryota</taxon>
        <taxon>Fungi</taxon>
        <taxon>Dikarya</taxon>
        <taxon>Ascomycota</taxon>
        <taxon>Pezizomycotina</taxon>
        <taxon>Dothideomycetes</taxon>
        <taxon>Pleosporomycetidae</taxon>
        <taxon>Pleosporales</taxon>
        <taxon>Lophiotremataceae</taxon>
        <taxon>Lophiotrema</taxon>
    </lineage>
</organism>
<reference evidence="3" key="1">
    <citation type="journal article" date="2020" name="Stud. Mycol.">
        <title>101 Dothideomycetes genomes: a test case for predicting lifestyles and emergence of pathogens.</title>
        <authorList>
            <person name="Haridas S."/>
            <person name="Albert R."/>
            <person name="Binder M."/>
            <person name="Bloem J."/>
            <person name="Labutti K."/>
            <person name="Salamov A."/>
            <person name="Andreopoulos B."/>
            <person name="Baker S."/>
            <person name="Barry K."/>
            <person name="Bills G."/>
            <person name="Bluhm B."/>
            <person name="Cannon C."/>
            <person name="Castanera R."/>
            <person name="Culley D."/>
            <person name="Daum C."/>
            <person name="Ezra D."/>
            <person name="Gonzalez J."/>
            <person name="Henrissat B."/>
            <person name="Kuo A."/>
            <person name="Liang C."/>
            <person name="Lipzen A."/>
            <person name="Lutzoni F."/>
            <person name="Magnuson J."/>
            <person name="Mondo S."/>
            <person name="Nolan M."/>
            <person name="Ohm R."/>
            <person name="Pangilinan J."/>
            <person name="Park H.-J."/>
            <person name="Ramirez L."/>
            <person name="Alfaro M."/>
            <person name="Sun H."/>
            <person name="Tritt A."/>
            <person name="Yoshinaga Y."/>
            <person name="Zwiers L.-H."/>
            <person name="Turgeon B."/>
            <person name="Goodwin S."/>
            <person name="Spatafora J."/>
            <person name="Crous P."/>
            <person name="Grigoriev I."/>
        </authorList>
    </citation>
    <scope>NUCLEOTIDE SEQUENCE</scope>
    <source>
        <strain evidence="3">CBS 627.86</strain>
    </source>
</reference>
<evidence type="ECO:0000313" key="4">
    <source>
        <dbReference type="Proteomes" id="UP000799770"/>
    </source>
</evidence>
<dbReference type="AlphaFoldDB" id="A0A6A5ZLW4"/>
<feature type="domain" description="DUF6604" evidence="2">
    <location>
        <begin position="12"/>
        <end position="260"/>
    </location>
</feature>
<dbReference type="Pfam" id="PF20253">
    <property type="entry name" value="DUF6604"/>
    <property type="match status" value="1"/>
</dbReference>
<evidence type="ECO:0000313" key="3">
    <source>
        <dbReference type="EMBL" id="KAF2119827.1"/>
    </source>
</evidence>
<dbReference type="InterPro" id="IPR046539">
    <property type="entry name" value="DUF6604"/>
</dbReference>
<dbReference type="PANTHER" id="PTHR38795:SF1">
    <property type="entry name" value="DUF6604 DOMAIN-CONTAINING PROTEIN"/>
    <property type="match status" value="1"/>
</dbReference>
<proteinExistence type="predicted"/>
<evidence type="ECO:0000259" key="2">
    <source>
        <dbReference type="Pfam" id="PF20253"/>
    </source>
</evidence>
<evidence type="ECO:0000256" key="1">
    <source>
        <dbReference type="SAM" id="MobiDB-lite"/>
    </source>
</evidence>